<dbReference type="EMBL" id="GBRH01177607">
    <property type="protein sequence ID" value="JAE20289.1"/>
    <property type="molecule type" value="Transcribed_RNA"/>
</dbReference>
<evidence type="ECO:0000313" key="1">
    <source>
        <dbReference type="EMBL" id="JAE20289.1"/>
    </source>
</evidence>
<proteinExistence type="predicted"/>
<name>A0A0A9GA13_ARUDO</name>
<accession>A0A0A9GA13</accession>
<reference evidence="1" key="1">
    <citation type="submission" date="2014-09" db="EMBL/GenBank/DDBJ databases">
        <authorList>
            <person name="Magalhaes I.L.F."/>
            <person name="Oliveira U."/>
            <person name="Santos F.R."/>
            <person name="Vidigal T.H.D.A."/>
            <person name="Brescovit A.D."/>
            <person name="Santos A.J."/>
        </authorList>
    </citation>
    <scope>NUCLEOTIDE SEQUENCE</scope>
    <source>
        <tissue evidence="1">Shoot tissue taken approximately 20 cm above the soil surface</tissue>
    </source>
</reference>
<reference evidence="1" key="2">
    <citation type="journal article" date="2015" name="Data Brief">
        <title>Shoot transcriptome of the giant reed, Arundo donax.</title>
        <authorList>
            <person name="Barrero R.A."/>
            <person name="Guerrero F.D."/>
            <person name="Moolhuijzen P."/>
            <person name="Goolsby J.A."/>
            <person name="Tidwell J."/>
            <person name="Bellgard S.E."/>
            <person name="Bellgard M.I."/>
        </authorList>
    </citation>
    <scope>NUCLEOTIDE SEQUENCE</scope>
    <source>
        <tissue evidence="1">Shoot tissue taken approximately 20 cm above the soil surface</tissue>
    </source>
</reference>
<organism evidence="1">
    <name type="scientific">Arundo donax</name>
    <name type="common">Giant reed</name>
    <name type="synonym">Donax arundinaceus</name>
    <dbReference type="NCBI Taxonomy" id="35708"/>
    <lineage>
        <taxon>Eukaryota</taxon>
        <taxon>Viridiplantae</taxon>
        <taxon>Streptophyta</taxon>
        <taxon>Embryophyta</taxon>
        <taxon>Tracheophyta</taxon>
        <taxon>Spermatophyta</taxon>
        <taxon>Magnoliopsida</taxon>
        <taxon>Liliopsida</taxon>
        <taxon>Poales</taxon>
        <taxon>Poaceae</taxon>
        <taxon>PACMAD clade</taxon>
        <taxon>Arundinoideae</taxon>
        <taxon>Arundineae</taxon>
        <taxon>Arundo</taxon>
    </lineage>
</organism>
<dbReference type="AlphaFoldDB" id="A0A0A9GA13"/>
<sequence length="105" mass="11153">MEGEDKGGILAEASCSSTQGIKLLIIFLLSVPLHIICCTKELLNSPPPIILEHKTRWVCAAAELVARIQRPSCKFSYAISGQSLGSAGSFACPPPPPLFLEMGSV</sequence>
<protein>
    <submittedName>
        <fullName evidence="1">Uncharacterized protein</fullName>
    </submittedName>
</protein>